<sequence>MSCMTQVVAVKRVHPNAKLPVYATAGAAAADVCTVSDTTVVINPGSSVVVDTGLQFEVPIGYELKVHSRSGHGFKSGIRLANCTGILDSDYRGNLMVKLHNDSDTAFVIQPGERVCQVQVSKATQHHFVEVDRLNATGRGEGGFGSTGRVELGKYDSQPIPAGTHHHTAAGIGGSHAHSISVVGGGVKVSVPGTVEIVGTPTHNPSIGK</sequence>
<dbReference type="GO" id="GO:0004170">
    <property type="term" value="F:dUTP diphosphatase activity"/>
    <property type="evidence" value="ECO:0007669"/>
    <property type="project" value="UniProtKB-EC"/>
</dbReference>
<dbReference type="InterPro" id="IPR008181">
    <property type="entry name" value="dUTPase"/>
</dbReference>
<dbReference type="InterPro" id="IPR033704">
    <property type="entry name" value="dUTPase_trimeric"/>
</dbReference>
<dbReference type="SUPFAM" id="SSF51283">
    <property type="entry name" value="dUTPase-like"/>
    <property type="match status" value="1"/>
</dbReference>
<dbReference type="PANTHER" id="PTHR11241">
    <property type="entry name" value="DEOXYURIDINE 5'-TRIPHOSPHATE NUCLEOTIDOHYDROLASE"/>
    <property type="match status" value="1"/>
</dbReference>
<evidence type="ECO:0000256" key="4">
    <source>
        <dbReference type="ARBA" id="ARBA00023080"/>
    </source>
</evidence>
<evidence type="ECO:0000259" key="5">
    <source>
        <dbReference type="Pfam" id="PF00692"/>
    </source>
</evidence>
<dbReference type="GO" id="GO:0006226">
    <property type="term" value="P:dUMP biosynthetic process"/>
    <property type="evidence" value="ECO:0007669"/>
    <property type="project" value="InterPro"/>
</dbReference>
<protein>
    <recommendedName>
        <fullName evidence="2">dUTP diphosphatase</fullName>
        <ecNumber evidence="2">3.6.1.23</ecNumber>
    </recommendedName>
</protein>
<dbReference type="NCBIfam" id="TIGR00576">
    <property type="entry name" value="dut"/>
    <property type="match status" value="1"/>
</dbReference>
<dbReference type="PANTHER" id="PTHR11241:SF0">
    <property type="entry name" value="DEOXYURIDINE 5'-TRIPHOSPHATE NUCLEOTIDOHYDROLASE"/>
    <property type="match status" value="1"/>
</dbReference>
<dbReference type="InterPro" id="IPR036157">
    <property type="entry name" value="dUTPase-like_sf"/>
</dbReference>
<keyword evidence="3 6" id="KW-0378">Hydrolase</keyword>
<dbReference type="EC" id="3.6.1.23" evidence="2"/>
<keyword evidence="4" id="KW-0546">Nucleotide metabolism</keyword>
<name>A0AB39C6P3_9CAUD</name>
<dbReference type="EMBL" id="PP952070">
    <property type="protein sequence ID" value="XDJ02277.1"/>
    <property type="molecule type" value="Genomic_DNA"/>
</dbReference>
<accession>A0AB39C6P3</accession>
<evidence type="ECO:0000256" key="1">
    <source>
        <dbReference type="ARBA" id="ARBA00006581"/>
    </source>
</evidence>
<dbReference type="GO" id="GO:0000287">
    <property type="term" value="F:magnesium ion binding"/>
    <property type="evidence" value="ECO:0007669"/>
    <property type="project" value="InterPro"/>
</dbReference>
<proteinExistence type="inferred from homology"/>
<dbReference type="NCBIfam" id="NF001862">
    <property type="entry name" value="PRK00601.1"/>
    <property type="match status" value="1"/>
</dbReference>
<dbReference type="Pfam" id="PF00692">
    <property type="entry name" value="dUTPase"/>
    <property type="match status" value="1"/>
</dbReference>
<evidence type="ECO:0000256" key="2">
    <source>
        <dbReference type="ARBA" id="ARBA00012379"/>
    </source>
</evidence>
<dbReference type="InterPro" id="IPR029054">
    <property type="entry name" value="dUTPase-like"/>
</dbReference>
<feature type="domain" description="dUTPase-like" evidence="5">
    <location>
        <begin position="16"/>
        <end position="148"/>
    </location>
</feature>
<dbReference type="GO" id="GO:0046081">
    <property type="term" value="P:dUTP catabolic process"/>
    <property type="evidence" value="ECO:0007669"/>
    <property type="project" value="InterPro"/>
</dbReference>
<organism evidence="6">
    <name type="scientific">Staphylococcus phage Pel53</name>
    <dbReference type="NCBI Taxonomy" id="3234048"/>
    <lineage>
        <taxon>Viruses</taxon>
        <taxon>Duplodnaviria</taxon>
        <taxon>Heunggongvirae</taxon>
        <taxon>Uroviricota</taxon>
        <taxon>Caudoviricetes</taxon>
        <taxon>Chaseviridae</taxon>
        <taxon>Cleopatravirinae</taxon>
    </lineage>
</organism>
<evidence type="ECO:0000313" key="6">
    <source>
        <dbReference type="EMBL" id="XDJ02277.1"/>
    </source>
</evidence>
<dbReference type="CDD" id="cd07557">
    <property type="entry name" value="trimeric_dUTPase"/>
    <property type="match status" value="1"/>
</dbReference>
<evidence type="ECO:0000256" key="3">
    <source>
        <dbReference type="ARBA" id="ARBA00022801"/>
    </source>
</evidence>
<gene>
    <name evidence="6" type="ORF">ShPel53_64</name>
</gene>
<comment type="similarity">
    <text evidence="1">Belongs to the dUTPase family.</text>
</comment>
<reference evidence="6" key="1">
    <citation type="submission" date="2024-06" db="EMBL/GenBank/DDBJ databases">
        <title>New lytic and new temperate phages specific for Staphylococcus hyicus.</title>
        <authorList>
            <person name="Petrzik K."/>
            <person name="Sovova L."/>
        </authorList>
    </citation>
    <scope>NUCLEOTIDE SEQUENCE</scope>
</reference>
<dbReference type="Gene3D" id="2.70.40.10">
    <property type="match status" value="1"/>
</dbReference>